<name>A0A225NCF2_9RHOB</name>
<dbReference type="Gene3D" id="3.30.429.10">
    <property type="entry name" value="Macrophage Migration Inhibitory Factor"/>
    <property type="match status" value="1"/>
</dbReference>
<comment type="similarity">
    <text evidence="1">Belongs to the 4-oxalocrotonate tautomerase family.</text>
</comment>
<protein>
    <submittedName>
        <fullName evidence="4">4-oxalocrotonate tautomerase</fullName>
    </submittedName>
</protein>
<organism evidence="4 5">
    <name type="scientific">Marinibacterium profundimaris</name>
    <dbReference type="NCBI Taxonomy" id="1679460"/>
    <lineage>
        <taxon>Bacteria</taxon>
        <taxon>Pseudomonadati</taxon>
        <taxon>Pseudomonadota</taxon>
        <taxon>Alphaproteobacteria</taxon>
        <taxon>Rhodobacterales</taxon>
        <taxon>Paracoccaceae</taxon>
        <taxon>Marinibacterium</taxon>
    </lineage>
</organism>
<sequence>MPSIDIQVLQGVFSDAEKARIIEKVTEAFGEVAGQTIKGGTSVRVHEVASGSWGYAGQVLTTQDALAMKARG</sequence>
<gene>
    <name evidence="4" type="ORF">ATO3_23730</name>
</gene>
<proteinExistence type="inferred from homology"/>
<dbReference type="PANTHER" id="PTHR35530:SF2">
    <property type="entry name" value="BSL4019 PROTEIN"/>
    <property type="match status" value="1"/>
</dbReference>
<dbReference type="SUPFAM" id="SSF55331">
    <property type="entry name" value="Tautomerase/MIF"/>
    <property type="match status" value="1"/>
</dbReference>
<comment type="caution">
    <text evidence="4">The sequence shown here is derived from an EMBL/GenBank/DDBJ whole genome shotgun (WGS) entry which is preliminary data.</text>
</comment>
<keyword evidence="2" id="KW-0413">Isomerase</keyword>
<evidence type="ECO:0000259" key="3">
    <source>
        <dbReference type="Pfam" id="PF01361"/>
    </source>
</evidence>
<dbReference type="Pfam" id="PF01361">
    <property type="entry name" value="Tautomerase"/>
    <property type="match status" value="1"/>
</dbReference>
<feature type="domain" description="4-oxalocrotonate tautomerase-like" evidence="3">
    <location>
        <begin position="2"/>
        <end position="62"/>
    </location>
</feature>
<dbReference type="GO" id="GO:0016853">
    <property type="term" value="F:isomerase activity"/>
    <property type="evidence" value="ECO:0007669"/>
    <property type="project" value="UniProtKB-KW"/>
</dbReference>
<dbReference type="PANTHER" id="PTHR35530">
    <property type="entry name" value="TAUTOMERASE-RELATED"/>
    <property type="match status" value="1"/>
</dbReference>
<reference evidence="4 5" key="1">
    <citation type="submission" date="2013-04" db="EMBL/GenBank/DDBJ databases">
        <title>Oceanicola sp. 22II1-22F33 Genome Sequencing.</title>
        <authorList>
            <person name="Lai Q."/>
            <person name="Li G."/>
            <person name="Shao Z."/>
        </authorList>
    </citation>
    <scope>NUCLEOTIDE SEQUENCE [LARGE SCALE GENOMIC DNA]</scope>
    <source>
        <strain evidence="4 5">22II1-22F33</strain>
    </source>
</reference>
<dbReference type="InterPro" id="IPR004370">
    <property type="entry name" value="4-OT-like_dom"/>
</dbReference>
<dbReference type="InterPro" id="IPR014347">
    <property type="entry name" value="Tautomerase/MIF_sf"/>
</dbReference>
<dbReference type="AlphaFoldDB" id="A0A225NCF2"/>
<dbReference type="RefSeq" id="WP_088652394.1">
    <property type="nucleotide sequence ID" value="NZ_AQQR01000019.1"/>
</dbReference>
<dbReference type="Proteomes" id="UP000215377">
    <property type="component" value="Unassembled WGS sequence"/>
</dbReference>
<accession>A0A225NCF2</accession>
<evidence type="ECO:0000256" key="2">
    <source>
        <dbReference type="ARBA" id="ARBA00023235"/>
    </source>
</evidence>
<evidence type="ECO:0000256" key="1">
    <source>
        <dbReference type="ARBA" id="ARBA00006723"/>
    </source>
</evidence>
<dbReference type="OrthoDB" id="8098375at2"/>
<evidence type="ECO:0000313" key="4">
    <source>
        <dbReference type="EMBL" id="OWU68764.1"/>
    </source>
</evidence>
<evidence type="ECO:0000313" key="5">
    <source>
        <dbReference type="Proteomes" id="UP000215377"/>
    </source>
</evidence>
<keyword evidence="5" id="KW-1185">Reference proteome</keyword>
<dbReference type="EMBL" id="AQQR01000019">
    <property type="protein sequence ID" value="OWU68764.1"/>
    <property type="molecule type" value="Genomic_DNA"/>
</dbReference>